<organism evidence="1 2">
    <name type="scientific">Hyalomma asiaticum</name>
    <name type="common">Tick</name>
    <dbReference type="NCBI Taxonomy" id="266040"/>
    <lineage>
        <taxon>Eukaryota</taxon>
        <taxon>Metazoa</taxon>
        <taxon>Ecdysozoa</taxon>
        <taxon>Arthropoda</taxon>
        <taxon>Chelicerata</taxon>
        <taxon>Arachnida</taxon>
        <taxon>Acari</taxon>
        <taxon>Parasitiformes</taxon>
        <taxon>Ixodida</taxon>
        <taxon>Ixodoidea</taxon>
        <taxon>Ixodidae</taxon>
        <taxon>Hyalomminae</taxon>
        <taxon>Hyalomma</taxon>
    </lineage>
</organism>
<comment type="caution">
    <text evidence="1">The sequence shown here is derived from an EMBL/GenBank/DDBJ whole genome shotgun (WGS) entry which is preliminary data.</text>
</comment>
<evidence type="ECO:0000313" key="1">
    <source>
        <dbReference type="EMBL" id="KAH6925743.1"/>
    </source>
</evidence>
<protein>
    <submittedName>
        <fullName evidence="1">Uncharacterized protein</fullName>
    </submittedName>
</protein>
<dbReference type="EMBL" id="CM023487">
    <property type="protein sequence ID" value="KAH6925743.1"/>
    <property type="molecule type" value="Genomic_DNA"/>
</dbReference>
<dbReference type="Proteomes" id="UP000821845">
    <property type="component" value="Chromosome 7"/>
</dbReference>
<keyword evidence="2" id="KW-1185">Reference proteome</keyword>
<gene>
    <name evidence="1" type="ORF">HPB50_009419</name>
</gene>
<proteinExistence type="predicted"/>
<reference evidence="1" key="1">
    <citation type="submission" date="2020-05" db="EMBL/GenBank/DDBJ databases">
        <title>Large-scale comparative analyses of tick genomes elucidate their genetic diversity and vector capacities.</title>
        <authorList>
            <person name="Jia N."/>
            <person name="Wang J."/>
            <person name="Shi W."/>
            <person name="Du L."/>
            <person name="Sun Y."/>
            <person name="Zhan W."/>
            <person name="Jiang J."/>
            <person name="Wang Q."/>
            <person name="Zhang B."/>
            <person name="Ji P."/>
            <person name="Sakyi L.B."/>
            <person name="Cui X."/>
            <person name="Yuan T."/>
            <person name="Jiang B."/>
            <person name="Yang W."/>
            <person name="Lam T.T.-Y."/>
            <person name="Chang Q."/>
            <person name="Ding S."/>
            <person name="Wang X."/>
            <person name="Zhu J."/>
            <person name="Ruan X."/>
            <person name="Zhao L."/>
            <person name="Wei J."/>
            <person name="Que T."/>
            <person name="Du C."/>
            <person name="Cheng J."/>
            <person name="Dai P."/>
            <person name="Han X."/>
            <person name="Huang E."/>
            <person name="Gao Y."/>
            <person name="Liu J."/>
            <person name="Shao H."/>
            <person name="Ye R."/>
            <person name="Li L."/>
            <person name="Wei W."/>
            <person name="Wang X."/>
            <person name="Wang C."/>
            <person name="Yang T."/>
            <person name="Huo Q."/>
            <person name="Li W."/>
            <person name="Guo W."/>
            <person name="Chen H."/>
            <person name="Zhou L."/>
            <person name="Ni X."/>
            <person name="Tian J."/>
            <person name="Zhou Y."/>
            <person name="Sheng Y."/>
            <person name="Liu T."/>
            <person name="Pan Y."/>
            <person name="Xia L."/>
            <person name="Li J."/>
            <person name="Zhao F."/>
            <person name="Cao W."/>
        </authorList>
    </citation>
    <scope>NUCLEOTIDE SEQUENCE</scope>
    <source>
        <strain evidence="1">Hyas-2018</strain>
    </source>
</reference>
<accession>A0ACB7RWH5</accession>
<sequence>MSSHQPPPQTTAPREDAPTRTHPPAAGSLGPPGAAPARDRSRSLPGPGSAGNLAASREHDANEMTSSSACLRPQNRRRSGAYSVPSGASSGRLRRSRQDSVSTAPGAVASSDPRRDSAPPGDARLPMNSQPDLQPVANASDVSARVTRRISAPAGLPSQLNAGRSAVRRVSMQVEDPEVIVIQASSDKSNKAYDFFCIFRSLRAAAGRCPQPRQDSSGAVAVTSSRDRAFSSTWVSTADNTASSAVRLAHETVKGLQRWSSFRHPPVTSDDTNVPPTSKEQPSDVNKILRVSSIVALFILAAVLVAILLLQRSPHTSGDEKTVCSAADCTYHVHVLGLNRSRTVTPCDDFGRFVCSGWDNRYRDISFTVQTDAIMDWITRLTQSSRRAKWTARVTGRPLNMMRVCIEGSSSEENAVRQFVSFVEGRTFSWPTVDWQETTLVQPWLPLQALLELAVLWGLPLWFRVDLPASHREDRISLVISPSPFPSAFGHLHSRFLRYADVYPYYVQEFIDIVFSHRPAAPAFETFIQNSVHMQGHVFGNMTAAAAAPYFAPRVVVVENLQSVVKNVSAEDWIMALRTVNTTPLKMDSLVLAANENILTAMDALFGAYTARDVWFHTVWWFAQAVGLAAVNSLFSDLKNHPLGKTLKSIVCAIHVDASYSALLAANYKSHLNVNEQHTIGQLFDNIRLVAVEKVRSSTMRTSPGRSALATLLGNTQSVIWPQHGFDSTEALESLYGSGYRKAESFFGEWLWSRQQIQRARLSRFAHRGEHCVRTAPKASRLVQRRAERDFNVARLCGAALLLRCWH</sequence>
<name>A0ACB7RWH5_HYAAI</name>
<evidence type="ECO:0000313" key="2">
    <source>
        <dbReference type="Proteomes" id="UP000821845"/>
    </source>
</evidence>